<sequence length="109" mass="12997">MKFFVFFLKGKDEIADLVEVEADGHLEAYDKAKTTEDHEYFRVFREDDQLPESLKKKEKLVEIKEEIKEELEQKESVEEIREMKRRGPKRKSIKIIKEEGGNNDEIYTS</sequence>
<evidence type="ECO:0000313" key="2">
    <source>
        <dbReference type="EMBL" id="QJA56399.1"/>
    </source>
</evidence>
<dbReference type="AlphaFoldDB" id="A0A6M3IG76"/>
<evidence type="ECO:0000256" key="1">
    <source>
        <dbReference type="SAM" id="Coils"/>
    </source>
</evidence>
<dbReference type="EMBL" id="MT141216">
    <property type="protein sequence ID" value="QJA56399.1"/>
    <property type="molecule type" value="Genomic_DNA"/>
</dbReference>
<keyword evidence="1" id="KW-0175">Coiled coil</keyword>
<accession>A0A6M3IG76</accession>
<protein>
    <submittedName>
        <fullName evidence="2">Uncharacterized protein</fullName>
    </submittedName>
</protein>
<name>A0A6M3IG76_9ZZZZ</name>
<gene>
    <name evidence="2" type="ORF">MM415B01860_0005</name>
</gene>
<feature type="coiled-coil region" evidence="1">
    <location>
        <begin position="53"/>
        <end position="80"/>
    </location>
</feature>
<proteinExistence type="predicted"/>
<organism evidence="2">
    <name type="scientific">viral metagenome</name>
    <dbReference type="NCBI Taxonomy" id="1070528"/>
    <lineage>
        <taxon>unclassified sequences</taxon>
        <taxon>metagenomes</taxon>
        <taxon>organismal metagenomes</taxon>
    </lineage>
</organism>
<reference evidence="2" key="1">
    <citation type="submission" date="2020-03" db="EMBL/GenBank/DDBJ databases">
        <title>The deep terrestrial virosphere.</title>
        <authorList>
            <person name="Holmfeldt K."/>
            <person name="Nilsson E."/>
            <person name="Simone D."/>
            <person name="Lopez-Fernandez M."/>
            <person name="Wu X."/>
            <person name="de Brujin I."/>
            <person name="Lundin D."/>
            <person name="Andersson A."/>
            <person name="Bertilsson S."/>
            <person name="Dopson M."/>
        </authorList>
    </citation>
    <scope>NUCLEOTIDE SEQUENCE</scope>
    <source>
        <strain evidence="2">MM415B01860</strain>
    </source>
</reference>